<keyword evidence="1" id="KW-0812">Transmembrane</keyword>
<feature type="transmembrane region" description="Helical" evidence="1">
    <location>
        <begin position="20"/>
        <end position="38"/>
    </location>
</feature>
<sequence>MRVDEERPRLSGSSAPGRGLLGRVLGIAAGIVLLVLGFTLSALLFAFLLVAGILAGGILWWRTRALRQALRSQMQQMREGREEYMAEGMDEDRMRRDGGRVIEGEVIRTDNDRDERRP</sequence>
<protein>
    <submittedName>
        <fullName evidence="2">Uncharacterized protein</fullName>
    </submittedName>
</protein>
<accession>A0A1J5S3U4</accession>
<comment type="caution">
    <text evidence="2">The sequence shown here is derived from an EMBL/GenBank/DDBJ whole genome shotgun (WGS) entry which is preliminary data.</text>
</comment>
<reference evidence="2" key="1">
    <citation type="submission" date="2016-10" db="EMBL/GenBank/DDBJ databases">
        <title>Sequence of Gallionella enrichment culture.</title>
        <authorList>
            <person name="Poehlein A."/>
            <person name="Muehling M."/>
            <person name="Daniel R."/>
        </authorList>
    </citation>
    <scope>NUCLEOTIDE SEQUENCE</scope>
</reference>
<name>A0A1J5S3U4_9ZZZZ</name>
<feature type="transmembrane region" description="Helical" evidence="1">
    <location>
        <begin position="44"/>
        <end position="61"/>
    </location>
</feature>
<dbReference type="EMBL" id="MLJW01000149">
    <property type="protein sequence ID" value="OIQ96419.1"/>
    <property type="molecule type" value="Genomic_DNA"/>
</dbReference>
<keyword evidence="1" id="KW-0472">Membrane</keyword>
<gene>
    <name evidence="2" type="ORF">GALL_215770</name>
</gene>
<keyword evidence="1" id="KW-1133">Transmembrane helix</keyword>
<proteinExistence type="predicted"/>
<evidence type="ECO:0000256" key="1">
    <source>
        <dbReference type="SAM" id="Phobius"/>
    </source>
</evidence>
<organism evidence="2">
    <name type="scientific">mine drainage metagenome</name>
    <dbReference type="NCBI Taxonomy" id="410659"/>
    <lineage>
        <taxon>unclassified sequences</taxon>
        <taxon>metagenomes</taxon>
        <taxon>ecological metagenomes</taxon>
    </lineage>
</organism>
<evidence type="ECO:0000313" key="2">
    <source>
        <dbReference type="EMBL" id="OIQ96419.1"/>
    </source>
</evidence>
<dbReference type="AlphaFoldDB" id="A0A1J5S3U4"/>